<dbReference type="AlphaFoldDB" id="A0A1W1XWL8"/>
<proteinExistence type="predicted"/>
<feature type="transmembrane region" description="Helical" evidence="1">
    <location>
        <begin position="12"/>
        <end position="29"/>
    </location>
</feature>
<sequence>MVLSNFTQFNQLFYSLVGGIFTGILFDIYRSIRGTEVVNKIIAFIEDMLFWILVSLIIFIFLFYKDGAILTVYSYAFIAIGVYFYFKILSKKFLPYEIKLFNHLVTNFRILYNIILYPFRLLINYLFNK</sequence>
<dbReference type="EMBL" id="FWXH01000024">
    <property type="protein sequence ID" value="SMC28326.1"/>
    <property type="molecule type" value="Genomic_DNA"/>
</dbReference>
<evidence type="ECO:0000313" key="3">
    <source>
        <dbReference type="Proteomes" id="UP000192468"/>
    </source>
</evidence>
<feature type="transmembrane region" description="Helical" evidence="1">
    <location>
        <begin position="41"/>
        <end position="64"/>
    </location>
</feature>
<dbReference type="OrthoDB" id="1685240at2"/>
<dbReference type="Pfam" id="PF09578">
    <property type="entry name" value="Spore_YabQ"/>
    <property type="match status" value="1"/>
</dbReference>
<reference evidence="2 3" key="1">
    <citation type="submission" date="2017-04" db="EMBL/GenBank/DDBJ databases">
        <authorList>
            <person name="Afonso C.L."/>
            <person name="Miller P.J."/>
            <person name="Scott M.A."/>
            <person name="Spackman E."/>
            <person name="Goraichik I."/>
            <person name="Dimitrov K.M."/>
            <person name="Suarez D.L."/>
            <person name="Swayne D.E."/>
        </authorList>
    </citation>
    <scope>NUCLEOTIDE SEQUENCE [LARGE SCALE GENOMIC DNA]</scope>
    <source>
        <strain evidence="2 3">DSM 12555</strain>
    </source>
</reference>
<keyword evidence="1" id="KW-0812">Transmembrane</keyword>
<name>A0A1W1XWL8_9CLOT</name>
<evidence type="ECO:0000256" key="1">
    <source>
        <dbReference type="SAM" id="Phobius"/>
    </source>
</evidence>
<dbReference type="RefSeq" id="WP_084117469.1">
    <property type="nucleotide sequence ID" value="NZ_FWXH01000024.1"/>
</dbReference>
<dbReference type="InterPro" id="IPR019074">
    <property type="entry name" value="YabQ"/>
</dbReference>
<evidence type="ECO:0000313" key="2">
    <source>
        <dbReference type="EMBL" id="SMC28326.1"/>
    </source>
</evidence>
<organism evidence="2 3">
    <name type="scientific">Clostridium acidisoli DSM 12555</name>
    <dbReference type="NCBI Taxonomy" id="1121291"/>
    <lineage>
        <taxon>Bacteria</taxon>
        <taxon>Bacillati</taxon>
        <taxon>Bacillota</taxon>
        <taxon>Clostridia</taxon>
        <taxon>Eubacteriales</taxon>
        <taxon>Clostridiaceae</taxon>
        <taxon>Clostridium</taxon>
    </lineage>
</organism>
<dbReference type="NCBIfam" id="TIGR02893">
    <property type="entry name" value="spore_yabQ"/>
    <property type="match status" value="1"/>
</dbReference>
<feature type="transmembrane region" description="Helical" evidence="1">
    <location>
        <begin position="110"/>
        <end position="127"/>
    </location>
</feature>
<keyword evidence="1" id="KW-1133">Transmembrane helix</keyword>
<gene>
    <name evidence="2" type="ORF">SAMN02745134_03468</name>
</gene>
<accession>A0A1W1XWL8</accession>
<feature type="transmembrane region" description="Helical" evidence="1">
    <location>
        <begin position="70"/>
        <end position="89"/>
    </location>
</feature>
<keyword evidence="3" id="KW-1185">Reference proteome</keyword>
<protein>
    <submittedName>
        <fullName evidence="2">Spore cortex biosynthesis protein YabQ</fullName>
    </submittedName>
</protein>
<keyword evidence="1" id="KW-0472">Membrane</keyword>
<dbReference type="Proteomes" id="UP000192468">
    <property type="component" value="Unassembled WGS sequence"/>
</dbReference>
<dbReference type="STRING" id="1121291.SAMN02745134_03468"/>